<organism evidence="2 3">
    <name type="scientific">Roseiflexus castenholzii (strain DSM 13941 / HLO8)</name>
    <dbReference type="NCBI Taxonomy" id="383372"/>
    <lineage>
        <taxon>Bacteria</taxon>
        <taxon>Bacillati</taxon>
        <taxon>Chloroflexota</taxon>
        <taxon>Chloroflexia</taxon>
        <taxon>Chloroflexales</taxon>
        <taxon>Roseiflexineae</taxon>
        <taxon>Roseiflexaceae</taxon>
        <taxon>Roseiflexus</taxon>
    </lineage>
</organism>
<gene>
    <name evidence="2" type="ordered locus">Rcas_1662</name>
</gene>
<dbReference type="SUPFAM" id="SSF53448">
    <property type="entry name" value="Nucleotide-diphospho-sugar transferases"/>
    <property type="match status" value="1"/>
</dbReference>
<proteinExistence type="predicted"/>
<dbReference type="OrthoDB" id="5291101at2"/>
<dbReference type="EMBL" id="CP000804">
    <property type="protein sequence ID" value="ABU57754.1"/>
    <property type="molecule type" value="Genomic_DNA"/>
</dbReference>
<keyword evidence="3" id="KW-1185">Reference proteome</keyword>
<evidence type="ECO:0000313" key="2">
    <source>
        <dbReference type="EMBL" id="ABU57754.1"/>
    </source>
</evidence>
<accession>A7NJT4</accession>
<keyword evidence="2" id="KW-0808">Transferase</keyword>
<dbReference type="InterPro" id="IPR001173">
    <property type="entry name" value="Glyco_trans_2-like"/>
</dbReference>
<evidence type="ECO:0000313" key="3">
    <source>
        <dbReference type="Proteomes" id="UP000000263"/>
    </source>
</evidence>
<dbReference type="HOGENOM" id="CLU_025996_19_2_0"/>
<dbReference type="AlphaFoldDB" id="A7NJT4"/>
<reference evidence="2 3" key="1">
    <citation type="submission" date="2007-08" db="EMBL/GenBank/DDBJ databases">
        <title>Complete sequence of Roseiflexus castenholzii DSM 13941.</title>
        <authorList>
            <consortium name="US DOE Joint Genome Institute"/>
            <person name="Copeland A."/>
            <person name="Lucas S."/>
            <person name="Lapidus A."/>
            <person name="Barry K."/>
            <person name="Glavina del Rio T."/>
            <person name="Dalin E."/>
            <person name="Tice H."/>
            <person name="Pitluck S."/>
            <person name="Thompson L.S."/>
            <person name="Brettin T."/>
            <person name="Bruce D."/>
            <person name="Detter J.C."/>
            <person name="Han C."/>
            <person name="Tapia R."/>
            <person name="Schmutz J."/>
            <person name="Larimer F."/>
            <person name="Land M."/>
            <person name="Hauser L."/>
            <person name="Kyrpides N."/>
            <person name="Mikhailova N."/>
            <person name="Bryant D.A."/>
            <person name="Hanada S."/>
            <person name="Tsukatani Y."/>
            <person name="Richardson P."/>
        </authorList>
    </citation>
    <scope>NUCLEOTIDE SEQUENCE [LARGE SCALE GENOMIC DNA]</scope>
    <source>
        <strain evidence="3">DSM 13941 / HLO8</strain>
    </source>
</reference>
<protein>
    <submittedName>
        <fullName evidence="2">Glycosyl transferase family 2</fullName>
    </submittedName>
</protein>
<dbReference type="GO" id="GO:0016740">
    <property type="term" value="F:transferase activity"/>
    <property type="evidence" value="ECO:0007669"/>
    <property type="project" value="UniProtKB-KW"/>
</dbReference>
<dbReference type="Gene3D" id="3.90.550.10">
    <property type="entry name" value="Spore Coat Polysaccharide Biosynthesis Protein SpsA, Chain A"/>
    <property type="match status" value="1"/>
</dbReference>
<dbReference type="PANTHER" id="PTHR43685">
    <property type="entry name" value="GLYCOSYLTRANSFERASE"/>
    <property type="match status" value="1"/>
</dbReference>
<dbReference type="PANTHER" id="PTHR43685:SF3">
    <property type="entry name" value="SLR2126 PROTEIN"/>
    <property type="match status" value="1"/>
</dbReference>
<dbReference type="eggNOG" id="COG1215">
    <property type="taxonomic scope" value="Bacteria"/>
</dbReference>
<dbReference type="STRING" id="383372.Rcas_1662"/>
<feature type="domain" description="Glycosyltransferase 2-like" evidence="1">
    <location>
        <begin position="7"/>
        <end position="160"/>
    </location>
</feature>
<dbReference type="Proteomes" id="UP000000263">
    <property type="component" value="Chromosome"/>
</dbReference>
<dbReference type="Pfam" id="PF00535">
    <property type="entry name" value="Glycos_transf_2"/>
    <property type="match status" value="1"/>
</dbReference>
<dbReference type="InterPro" id="IPR050834">
    <property type="entry name" value="Glycosyltransf_2"/>
</dbReference>
<dbReference type="KEGG" id="rca:Rcas_1662"/>
<evidence type="ECO:0000259" key="1">
    <source>
        <dbReference type="Pfam" id="PF00535"/>
    </source>
</evidence>
<dbReference type="CAZy" id="GT2">
    <property type="family name" value="Glycosyltransferase Family 2"/>
</dbReference>
<dbReference type="RefSeq" id="WP_012120182.1">
    <property type="nucleotide sequence ID" value="NC_009767.1"/>
</dbReference>
<sequence length="345" mass="38411">MDVPSISLVCTVRDEADNIAELIDSMLAQSLLPDEIVINDCQSRDATPQIVARYIACGAPIRLVQGGHNIPSGRNNAIRHARGALIACTDAGLRLEPHWLERITAPIRRGDADVVGGFFRPAPRSLFELVLGATNYREAEEIDPARFLPFGKSCAFRREAWERVGGYPEWANHCEDVLFALALKHLGFRFAFAPDALVFFRPRSSLAAFARQYYFYARGDGVAGLWTLRHAVRYATYITAAMLLLASRRHSWTLALIAAGACAYVRDPLWRLRQRAPALDGVSMLRAALLIPVIRLVGDVAKMIGYPVGVVQRLRSASLRRNVVHYRKSVTLQQHDLTDERHTGA</sequence>
<name>A7NJT4_ROSCS</name>
<dbReference type="InterPro" id="IPR029044">
    <property type="entry name" value="Nucleotide-diphossugar_trans"/>
</dbReference>